<dbReference type="Gene3D" id="3.40.50.1820">
    <property type="entry name" value="alpha/beta hydrolase"/>
    <property type="match status" value="1"/>
</dbReference>
<dbReference type="RefSeq" id="WP_090196935.1">
    <property type="nucleotide sequence ID" value="NZ_FOYP01000001.1"/>
</dbReference>
<dbReference type="STRING" id="390270.SAMN04488005_0897"/>
<sequence>MEPAPLFDDIANGPAGGAAHWLQTSDGLRIRAAHWPKSSATGTVLIFPGRTEFIEKYGATAKALHQRGFASVVVDWRGQGIADRMTPNRAIGHVGRFRDFQHDVAAVIAYAKAQDLPEPYFLIGHSMGGCIGLRALHEGLDVKAAMFSAPMWGIQMAVALRPLAWGLSAVSRQLGFDQVLAPGQVAQPYVLRAAFEGNTLTNDRAMYETLGDQLRSYPDLALGGPSLRWLNTSLREMHRLNQIPSPQNIPCLTFLGSNEAIVDPTRIHDRMARWPDGQLRVIQGGQHEMLMDSAVQNEILDATAAHFNSAVNARVTA</sequence>
<dbReference type="InterPro" id="IPR029058">
    <property type="entry name" value="AB_hydrolase_fold"/>
</dbReference>
<dbReference type="Pfam" id="PF12146">
    <property type="entry name" value="Hydrolase_4"/>
    <property type="match status" value="1"/>
</dbReference>
<dbReference type="PANTHER" id="PTHR11614">
    <property type="entry name" value="PHOSPHOLIPASE-RELATED"/>
    <property type="match status" value="1"/>
</dbReference>
<proteinExistence type="predicted"/>
<dbReference type="SUPFAM" id="SSF53474">
    <property type="entry name" value="alpha/beta-Hydrolases"/>
    <property type="match status" value="1"/>
</dbReference>
<protein>
    <submittedName>
        <fullName evidence="2">Lysophospholipase</fullName>
    </submittedName>
</protein>
<evidence type="ECO:0000313" key="3">
    <source>
        <dbReference type="Proteomes" id="UP000199478"/>
    </source>
</evidence>
<organism evidence="2 3">
    <name type="scientific">Yoonia tamlensis</name>
    <dbReference type="NCBI Taxonomy" id="390270"/>
    <lineage>
        <taxon>Bacteria</taxon>
        <taxon>Pseudomonadati</taxon>
        <taxon>Pseudomonadota</taxon>
        <taxon>Alphaproteobacteria</taxon>
        <taxon>Rhodobacterales</taxon>
        <taxon>Paracoccaceae</taxon>
        <taxon>Yoonia</taxon>
    </lineage>
</organism>
<accession>A0A1I6G171</accession>
<dbReference type="InterPro" id="IPR022742">
    <property type="entry name" value="Hydrolase_4"/>
</dbReference>
<feature type="domain" description="Serine aminopeptidase S33" evidence="1">
    <location>
        <begin position="40"/>
        <end position="293"/>
    </location>
</feature>
<dbReference type="OrthoDB" id="9788260at2"/>
<gene>
    <name evidence="2" type="ORF">SAMN04488005_0897</name>
</gene>
<evidence type="ECO:0000313" key="2">
    <source>
        <dbReference type="EMBL" id="SFR35939.1"/>
    </source>
</evidence>
<evidence type="ECO:0000259" key="1">
    <source>
        <dbReference type="Pfam" id="PF12146"/>
    </source>
</evidence>
<reference evidence="3" key="1">
    <citation type="submission" date="2016-10" db="EMBL/GenBank/DDBJ databases">
        <authorList>
            <person name="Varghese N."/>
            <person name="Submissions S."/>
        </authorList>
    </citation>
    <scope>NUCLEOTIDE SEQUENCE [LARGE SCALE GENOMIC DNA]</scope>
    <source>
        <strain evidence="3">DSM 26879</strain>
    </source>
</reference>
<name>A0A1I6G171_9RHOB</name>
<dbReference type="AlphaFoldDB" id="A0A1I6G171"/>
<keyword evidence="3" id="KW-1185">Reference proteome</keyword>
<dbReference type="Proteomes" id="UP000199478">
    <property type="component" value="Unassembled WGS sequence"/>
</dbReference>
<dbReference type="InterPro" id="IPR051044">
    <property type="entry name" value="MAG_DAG_Lipase"/>
</dbReference>
<dbReference type="EMBL" id="FOYP01000001">
    <property type="protein sequence ID" value="SFR35939.1"/>
    <property type="molecule type" value="Genomic_DNA"/>
</dbReference>